<sequence length="120" mass="12988">MPFSPPAEAPEFRGKTLTPVSPKPLLFPTPSNIPILEQQMDPNFNDKVSSGDYSAEFQTNNSSDTTNEEAQSYEEMYAEPTNSAVPAHSAPEQISEAAGDAGYAESFNEAEQQGDNEDTP</sequence>
<evidence type="ECO:0000313" key="1">
    <source>
        <dbReference type="EMBL" id="KAK3044343.1"/>
    </source>
</evidence>
<feature type="non-terminal residue" evidence="1">
    <location>
        <position position="120"/>
    </location>
</feature>
<accession>A0ACC3CTP0</accession>
<gene>
    <name evidence="1" type="ORF">LTS18_001528</name>
</gene>
<organism evidence="1 2">
    <name type="scientific">Coniosporium uncinatum</name>
    <dbReference type="NCBI Taxonomy" id="93489"/>
    <lineage>
        <taxon>Eukaryota</taxon>
        <taxon>Fungi</taxon>
        <taxon>Dikarya</taxon>
        <taxon>Ascomycota</taxon>
        <taxon>Pezizomycotina</taxon>
        <taxon>Dothideomycetes</taxon>
        <taxon>Dothideomycetes incertae sedis</taxon>
        <taxon>Coniosporium</taxon>
    </lineage>
</organism>
<reference evidence="1" key="1">
    <citation type="submission" date="2024-09" db="EMBL/GenBank/DDBJ databases">
        <title>Black Yeasts Isolated from many extreme environments.</title>
        <authorList>
            <person name="Coleine C."/>
            <person name="Stajich J.E."/>
            <person name="Selbmann L."/>
        </authorList>
    </citation>
    <scope>NUCLEOTIDE SEQUENCE</scope>
    <source>
        <strain evidence="1">CCFEE 5737</strain>
    </source>
</reference>
<keyword evidence="2" id="KW-1185">Reference proteome</keyword>
<evidence type="ECO:0000313" key="2">
    <source>
        <dbReference type="Proteomes" id="UP001186974"/>
    </source>
</evidence>
<dbReference type="EMBL" id="JAWDJW010012073">
    <property type="protein sequence ID" value="KAK3044343.1"/>
    <property type="molecule type" value="Genomic_DNA"/>
</dbReference>
<name>A0ACC3CTP0_9PEZI</name>
<comment type="caution">
    <text evidence="1">The sequence shown here is derived from an EMBL/GenBank/DDBJ whole genome shotgun (WGS) entry which is preliminary data.</text>
</comment>
<protein>
    <submittedName>
        <fullName evidence="1">Uncharacterized protein</fullName>
    </submittedName>
</protein>
<proteinExistence type="predicted"/>
<dbReference type="Proteomes" id="UP001186974">
    <property type="component" value="Unassembled WGS sequence"/>
</dbReference>